<evidence type="ECO:0000256" key="4">
    <source>
        <dbReference type="ARBA" id="ARBA00022692"/>
    </source>
</evidence>
<evidence type="ECO:0000256" key="2">
    <source>
        <dbReference type="ARBA" id="ARBA00022448"/>
    </source>
</evidence>
<feature type="transmembrane region" description="Helical" evidence="9">
    <location>
        <begin position="53"/>
        <end position="74"/>
    </location>
</feature>
<dbReference type="InterPro" id="IPR038379">
    <property type="entry name" value="SecE_sf"/>
</dbReference>
<evidence type="ECO:0000256" key="3">
    <source>
        <dbReference type="ARBA" id="ARBA00022475"/>
    </source>
</evidence>
<comment type="function">
    <text evidence="9">Essential subunit of the Sec protein translocation channel SecYEG. Clamps together the 2 halves of SecY. May contact the channel plug during translocation.</text>
</comment>
<evidence type="ECO:0000256" key="9">
    <source>
        <dbReference type="HAMAP-Rule" id="MF_00422"/>
    </source>
</evidence>
<dbReference type="Pfam" id="PF00584">
    <property type="entry name" value="SecE"/>
    <property type="match status" value="1"/>
</dbReference>
<comment type="subcellular location">
    <subcellularLocation>
        <location evidence="9">Cell membrane</location>
        <topology evidence="9">Single-pass membrane protein</topology>
    </subcellularLocation>
    <subcellularLocation>
        <location evidence="1">Membrane</location>
    </subcellularLocation>
</comment>
<dbReference type="HAMAP" id="MF_00422">
    <property type="entry name" value="SecE"/>
    <property type="match status" value="1"/>
</dbReference>
<keyword evidence="4 9" id="KW-0812">Transmembrane</keyword>
<keyword evidence="11" id="KW-1185">Reference proteome</keyword>
<evidence type="ECO:0000256" key="6">
    <source>
        <dbReference type="ARBA" id="ARBA00022989"/>
    </source>
</evidence>
<dbReference type="PANTHER" id="PTHR33910">
    <property type="entry name" value="PROTEIN TRANSLOCASE SUBUNIT SECE"/>
    <property type="match status" value="1"/>
</dbReference>
<name>A0ABV8QA10_9MICO</name>
<evidence type="ECO:0000256" key="8">
    <source>
        <dbReference type="ARBA" id="ARBA00023136"/>
    </source>
</evidence>
<keyword evidence="8 9" id="KW-0472">Membrane</keyword>
<keyword evidence="3 9" id="KW-1003">Cell membrane</keyword>
<keyword evidence="2 9" id="KW-0813">Transport</keyword>
<evidence type="ECO:0000256" key="7">
    <source>
        <dbReference type="ARBA" id="ARBA00023010"/>
    </source>
</evidence>
<keyword evidence="5 9" id="KW-0653">Protein transport</keyword>
<keyword evidence="6 9" id="KW-1133">Transmembrane helix</keyword>
<proteinExistence type="inferred from homology"/>
<evidence type="ECO:0000313" key="10">
    <source>
        <dbReference type="EMBL" id="MFC4244325.1"/>
    </source>
</evidence>
<keyword evidence="7 9" id="KW-0811">Translocation</keyword>
<comment type="similarity">
    <text evidence="9">Belongs to the SecE/SEC61-gamma family.</text>
</comment>
<accession>A0ABV8QA10</accession>
<dbReference type="Proteomes" id="UP001595900">
    <property type="component" value="Unassembled WGS sequence"/>
</dbReference>
<dbReference type="NCBIfam" id="TIGR00964">
    <property type="entry name" value="secE_bact"/>
    <property type="match status" value="1"/>
</dbReference>
<protein>
    <recommendedName>
        <fullName evidence="9">Protein translocase subunit SecE</fullName>
    </recommendedName>
</protein>
<sequence>MARKIVDEPSEDVVAVAKRQRAERRNPFARVALFFRQVMGELRKVVTPTRGELLSYTGVVLIFVIIMMALVFGLDQLFSWLVLLAFGKPGS</sequence>
<dbReference type="EMBL" id="JBHSCN010000005">
    <property type="protein sequence ID" value="MFC4244325.1"/>
    <property type="molecule type" value="Genomic_DNA"/>
</dbReference>
<evidence type="ECO:0000313" key="11">
    <source>
        <dbReference type="Proteomes" id="UP001595900"/>
    </source>
</evidence>
<comment type="caution">
    <text evidence="10">The sequence shown here is derived from an EMBL/GenBank/DDBJ whole genome shotgun (WGS) entry which is preliminary data.</text>
</comment>
<dbReference type="Gene3D" id="1.20.5.1030">
    <property type="entry name" value="Preprotein translocase secy subunit"/>
    <property type="match status" value="1"/>
</dbReference>
<organism evidence="10 11">
    <name type="scientific">Gryllotalpicola reticulitermitis</name>
    <dbReference type="NCBI Taxonomy" id="1184153"/>
    <lineage>
        <taxon>Bacteria</taxon>
        <taxon>Bacillati</taxon>
        <taxon>Actinomycetota</taxon>
        <taxon>Actinomycetes</taxon>
        <taxon>Micrococcales</taxon>
        <taxon>Microbacteriaceae</taxon>
        <taxon>Gryllotalpicola</taxon>
    </lineage>
</organism>
<dbReference type="InterPro" id="IPR005807">
    <property type="entry name" value="SecE_bac"/>
</dbReference>
<comment type="subunit">
    <text evidence="9">Component of the Sec protein translocase complex. Heterotrimer consisting of SecY, SecE and SecG subunits. The heterotrimers can form oligomers, although 1 heterotrimer is thought to be able to translocate proteins. Interacts with the ribosome. Interacts with SecDF, and other proteins may be involved. Interacts with SecA.</text>
</comment>
<gene>
    <name evidence="9 10" type="primary">secE</name>
    <name evidence="10" type="ORF">ACFOYW_13175</name>
</gene>
<reference evidence="11" key="1">
    <citation type="journal article" date="2019" name="Int. J. Syst. Evol. Microbiol.">
        <title>The Global Catalogue of Microorganisms (GCM) 10K type strain sequencing project: providing services to taxonomists for standard genome sequencing and annotation.</title>
        <authorList>
            <consortium name="The Broad Institute Genomics Platform"/>
            <consortium name="The Broad Institute Genome Sequencing Center for Infectious Disease"/>
            <person name="Wu L."/>
            <person name="Ma J."/>
        </authorList>
    </citation>
    <scope>NUCLEOTIDE SEQUENCE [LARGE SCALE GENOMIC DNA]</scope>
    <source>
        <strain evidence="11">CGMCC 1.10363</strain>
    </source>
</reference>
<dbReference type="InterPro" id="IPR001901">
    <property type="entry name" value="Translocase_SecE/Sec61-g"/>
</dbReference>
<dbReference type="RefSeq" id="WP_390229559.1">
    <property type="nucleotide sequence ID" value="NZ_JBHSCN010000005.1"/>
</dbReference>
<dbReference type="PANTHER" id="PTHR33910:SF1">
    <property type="entry name" value="PROTEIN TRANSLOCASE SUBUNIT SECE"/>
    <property type="match status" value="1"/>
</dbReference>
<evidence type="ECO:0000256" key="5">
    <source>
        <dbReference type="ARBA" id="ARBA00022927"/>
    </source>
</evidence>
<evidence type="ECO:0000256" key="1">
    <source>
        <dbReference type="ARBA" id="ARBA00004370"/>
    </source>
</evidence>